<keyword evidence="1" id="KW-0812">Transmembrane</keyword>
<sequence>MADELGKLDRLRQSGALSDAEFAAAKRSLLEPKAPAREDSIGRAANRYVSFQVVAGVIGLIVFLIFLLAVFLPMADKANDMVPPSLTGFNQGPINFP</sequence>
<dbReference type="RefSeq" id="WP_259622431.1">
    <property type="nucleotide sequence ID" value="NZ_JANYMP010000003.1"/>
</dbReference>
<dbReference type="Proteomes" id="UP001141259">
    <property type="component" value="Unassembled WGS sequence"/>
</dbReference>
<evidence type="ECO:0000313" key="4">
    <source>
        <dbReference type="Proteomes" id="UP001141259"/>
    </source>
</evidence>
<dbReference type="EMBL" id="JANYMP010000003">
    <property type="protein sequence ID" value="MCS7476918.1"/>
    <property type="molecule type" value="Genomic_DNA"/>
</dbReference>
<reference evidence="3" key="1">
    <citation type="submission" date="2022-08" db="EMBL/GenBank/DDBJ databases">
        <authorList>
            <person name="Tistechok S."/>
            <person name="Samborskyy M."/>
            <person name="Roman I."/>
        </authorList>
    </citation>
    <scope>NUCLEOTIDE SEQUENCE</scope>
    <source>
        <strain evidence="3">DSM 103496</strain>
    </source>
</reference>
<dbReference type="AlphaFoldDB" id="A0A9X2VKN5"/>
<evidence type="ECO:0000313" key="3">
    <source>
        <dbReference type="EMBL" id="MCS7476918.1"/>
    </source>
</evidence>
<proteinExistence type="predicted"/>
<feature type="transmembrane region" description="Helical" evidence="1">
    <location>
        <begin position="53"/>
        <end position="75"/>
    </location>
</feature>
<keyword evidence="1" id="KW-0472">Membrane</keyword>
<dbReference type="InterPro" id="IPR018649">
    <property type="entry name" value="SHOCT"/>
</dbReference>
<name>A0A9X2VKN5_9PSEU</name>
<evidence type="ECO:0000256" key="1">
    <source>
        <dbReference type="SAM" id="Phobius"/>
    </source>
</evidence>
<protein>
    <submittedName>
        <fullName evidence="3">SHOCT domain-containing protein</fullName>
    </submittedName>
</protein>
<organism evidence="3 4">
    <name type="scientific">Umezawaea endophytica</name>
    <dbReference type="NCBI Taxonomy" id="1654476"/>
    <lineage>
        <taxon>Bacteria</taxon>
        <taxon>Bacillati</taxon>
        <taxon>Actinomycetota</taxon>
        <taxon>Actinomycetes</taxon>
        <taxon>Pseudonocardiales</taxon>
        <taxon>Pseudonocardiaceae</taxon>
        <taxon>Umezawaea</taxon>
    </lineage>
</organism>
<feature type="domain" description="SHOCT" evidence="2">
    <location>
        <begin position="3"/>
        <end position="30"/>
    </location>
</feature>
<keyword evidence="4" id="KW-1185">Reference proteome</keyword>
<comment type="caution">
    <text evidence="3">The sequence shown here is derived from an EMBL/GenBank/DDBJ whole genome shotgun (WGS) entry which is preliminary data.</text>
</comment>
<gene>
    <name evidence="3" type="ORF">NZH93_08620</name>
</gene>
<accession>A0A9X2VKN5</accession>
<dbReference type="Pfam" id="PF09851">
    <property type="entry name" value="SHOCT"/>
    <property type="match status" value="1"/>
</dbReference>
<evidence type="ECO:0000259" key="2">
    <source>
        <dbReference type="Pfam" id="PF09851"/>
    </source>
</evidence>
<keyword evidence="1" id="KW-1133">Transmembrane helix</keyword>